<dbReference type="Proteomes" id="UP001265700">
    <property type="component" value="Unassembled WGS sequence"/>
</dbReference>
<comment type="similarity">
    <text evidence="1">Belongs to the isochorismatase family.</text>
</comment>
<dbReference type="InterPro" id="IPR036380">
    <property type="entry name" value="Isochorismatase-like_sf"/>
</dbReference>
<dbReference type="PANTHER" id="PTHR11080">
    <property type="entry name" value="PYRAZINAMIDASE/NICOTINAMIDASE"/>
    <property type="match status" value="1"/>
</dbReference>
<dbReference type="SUPFAM" id="SSF52499">
    <property type="entry name" value="Isochorismatase-like hydrolases"/>
    <property type="match status" value="1"/>
</dbReference>
<dbReference type="InterPro" id="IPR052347">
    <property type="entry name" value="Isochorismatase_Nicotinamidase"/>
</dbReference>
<gene>
    <name evidence="3" type="ORF">J2W49_003918</name>
</gene>
<dbReference type="Gene3D" id="3.40.50.850">
    <property type="entry name" value="Isochorismatase-like"/>
    <property type="match status" value="1"/>
</dbReference>
<evidence type="ECO:0000313" key="3">
    <source>
        <dbReference type="EMBL" id="MDR7151942.1"/>
    </source>
</evidence>
<comment type="caution">
    <text evidence="3">The sequence shown here is derived from an EMBL/GenBank/DDBJ whole genome shotgun (WGS) entry which is preliminary data.</text>
</comment>
<evidence type="ECO:0000256" key="1">
    <source>
        <dbReference type="ARBA" id="ARBA00006336"/>
    </source>
</evidence>
<dbReference type="RefSeq" id="WP_310320208.1">
    <property type="nucleotide sequence ID" value="NZ_JAVDWU010000009.1"/>
</dbReference>
<protein>
    <submittedName>
        <fullName evidence="3">Nicotinamidase-related amidase</fullName>
    </submittedName>
</protein>
<evidence type="ECO:0000313" key="4">
    <source>
        <dbReference type="Proteomes" id="UP001265700"/>
    </source>
</evidence>
<reference evidence="3 4" key="1">
    <citation type="submission" date="2023-07" db="EMBL/GenBank/DDBJ databases">
        <title>Sorghum-associated microbial communities from plants grown in Nebraska, USA.</title>
        <authorList>
            <person name="Schachtman D."/>
        </authorList>
    </citation>
    <scope>NUCLEOTIDE SEQUENCE [LARGE SCALE GENOMIC DNA]</scope>
    <source>
        <strain evidence="3 4">4249</strain>
    </source>
</reference>
<dbReference type="PANTHER" id="PTHR11080:SF2">
    <property type="entry name" value="LD05707P"/>
    <property type="match status" value="1"/>
</dbReference>
<proteinExistence type="inferred from homology"/>
<evidence type="ECO:0000256" key="2">
    <source>
        <dbReference type="ARBA" id="ARBA00022801"/>
    </source>
</evidence>
<name>A0ABU1WSC8_9BURK</name>
<organism evidence="3 4">
    <name type="scientific">Hydrogenophaga palleronii</name>
    <dbReference type="NCBI Taxonomy" id="65655"/>
    <lineage>
        <taxon>Bacteria</taxon>
        <taxon>Pseudomonadati</taxon>
        <taxon>Pseudomonadota</taxon>
        <taxon>Betaproteobacteria</taxon>
        <taxon>Burkholderiales</taxon>
        <taxon>Comamonadaceae</taxon>
        <taxon>Hydrogenophaga</taxon>
    </lineage>
</organism>
<keyword evidence="2" id="KW-0378">Hydrolase</keyword>
<accession>A0ABU1WSC8</accession>
<keyword evidence="4" id="KW-1185">Reference proteome</keyword>
<sequence length="271" mass="29144">MHTRLLIIDPQNDFCDIEGAALPVPGSNEDLHRLARFIEAHADRIDGLTVTLDSHASVAVERTTFWRDRDGQPVPPFTFITAADVVAGVYKPRRADLTDQVVGMLEQLAIAGKAGMAVWPVHCVTGTWGHNIQNDVARSLAAWEMTHQRAVTKVLKGEYPLSEHFGVFEADAPVPGVPSTQFNAALAGSLAEGADVIAIAGQASSHCVAASYDQFMHFLACSPSVAPRIVLLRDCMSPVPGFENLAEALFERARAAGTGVMTVDAFRQSIT</sequence>
<dbReference type="EMBL" id="JAVDWU010000009">
    <property type="protein sequence ID" value="MDR7151942.1"/>
    <property type="molecule type" value="Genomic_DNA"/>
</dbReference>